<dbReference type="InParanoid" id="A0A136J4H6"/>
<dbReference type="AlphaFoldDB" id="A0A136J4H6"/>
<reference evidence="2" key="1">
    <citation type="submission" date="2016-02" db="EMBL/GenBank/DDBJ databases">
        <title>Draft genome sequence of Microdochium bolleyi, a fungal endophyte of beachgrass.</title>
        <authorList>
            <consortium name="DOE Joint Genome Institute"/>
            <person name="David A.S."/>
            <person name="May G."/>
            <person name="Haridas S."/>
            <person name="Lim J."/>
            <person name="Wang M."/>
            <person name="Labutti K."/>
            <person name="Lipzen A."/>
            <person name="Barry K."/>
            <person name="Grigoriev I.V."/>
        </authorList>
    </citation>
    <scope>NUCLEOTIDE SEQUENCE [LARGE SCALE GENOMIC DNA]</scope>
    <source>
        <strain evidence="2">J235TASD1</strain>
    </source>
</reference>
<evidence type="ECO:0000313" key="1">
    <source>
        <dbReference type="EMBL" id="KXJ91999.1"/>
    </source>
</evidence>
<name>A0A136J4H6_9PEZI</name>
<feature type="non-terminal residue" evidence="1">
    <location>
        <position position="149"/>
    </location>
</feature>
<dbReference type="STRING" id="196109.A0A136J4H6"/>
<protein>
    <submittedName>
        <fullName evidence="1">Uncharacterized protein</fullName>
    </submittedName>
</protein>
<evidence type="ECO:0000313" key="2">
    <source>
        <dbReference type="Proteomes" id="UP000070501"/>
    </source>
</evidence>
<gene>
    <name evidence="1" type="ORF">Micbo1qcDRAFT_162072</name>
</gene>
<organism evidence="1 2">
    <name type="scientific">Microdochium bolleyi</name>
    <dbReference type="NCBI Taxonomy" id="196109"/>
    <lineage>
        <taxon>Eukaryota</taxon>
        <taxon>Fungi</taxon>
        <taxon>Dikarya</taxon>
        <taxon>Ascomycota</taxon>
        <taxon>Pezizomycotina</taxon>
        <taxon>Sordariomycetes</taxon>
        <taxon>Xylariomycetidae</taxon>
        <taxon>Xylariales</taxon>
        <taxon>Microdochiaceae</taxon>
        <taxon>Microdochium</taxon>
    </lineage>
</organism>
<proteinExistence type="predicted"/>
<dbReference type="OrthoDB" id="539213at2759"/>
<dbReference type="Proteomes" id="UP000070501">
    <property type="component" value="Unassembled WGS sequence"/>
</dbReference>
<sequence>MLSELIKTTGAGLPFDDLVKKSGVEMKVKPRYYQGLSVYGKKRADWANAGRNLVVKPTGPKASPLLTAAATGSLESLEWFASDTPMRYYTEFGSSKMAQDHPSVKHLRAVEGRFDRAVAKWLGMQSDLVIHCAVMGPVSDEQNRVVEYL</sequence>
<keyword evidence="2" id="KW-1185">Reference proteome</keyword>
<dbReference type="EMBL" id="KQ964249">
    <property type="protein sequence ID" value="KXJ91999.1"/>
    <property type="molecule type" value="Genomic_DNA"/>
</dbReference>
<accession>A0A136J4H6</accession>